<keyword evidence="3" id="KW-1185">Reference proteome</keyword>
<reference evidence="2" key="1">
    <citation type="submission" date="2018-11" db="EMBL/GenBank/DDBJ databases">
        <authorList>
            <person name="Grassa J C."/>
        </authorList>
    </citation>
    <scope>NUCLEOTIDE SEQUENCE [LARGE SCALE GENOMIC DNA]</scope>
</reference>
<dbReference type="EMBL" id="UZAU01000234">
    <property type="status" value="NOT_ANNOTATED_CDS"/>
    <property type="molecule type" value="Genomic_DNA"/>
</dbReference>
<dbReference type="Proteomes" id="UP000596661">
    <property type="component" value="Chromosome 2"/>
</dbReference>
<reference evidence="2" key="2">
    <citation type="submission" date="2021-03" db="UniProtKB">
        <authorList>
            <consortium name="EnsemblPlants"/>
        </authorList>
    </citation>
    <scope>IDENTIFICATION</scope>
</reference>
<keyword evidence="1" id="KW-0472">Membrane</keyword>
<protein>
    <submittedName>
        <fullName evidence="2">Uncharacterized protein</fullName>
    </submittedName>
</protein>
<sequence>MWRGYEMSYIECTASLKMQIVGHTTKTSAFAIGYQNLEVLLMMLRMLLRCSSPMSPLLASNSSISADSGAKSIPSKLRWKISLKAPKLTGLNLVVVVVVVEELKGLVVLFLSYSGV</sequence>
<keyword evidence="1" id="KW-1133">Transmembrane helix</keyword>
<accession>A0A803QVG9</accession>
<organism evidence="2 3">
    <name type="scientific">Cannabis sativa</name>
    <name type="common">Hemp</name>
    <name type="synonym">Marijuana</name>
    <dbReference type="NCBI Taxonomy" id="3483"/>
    <lineage>
        <taxon>Eukaryota</taxon>
        <taxon>Viridiplantae</taxon>
        <taxon>Streptophyta</taxon>
        <taxon>Embryophyta</taxon>
        <taxon>Tracheophyta</taxon>
        <taxon>Spermatophyta</taxon>
        <taxon>Magnoliopsida</taxon>
        <taxon>eudicotyledons</taxon>
        <taxon>Gunneridae</taxon>
        <taxon>Pentapetalae</taxon>
        <taxon>rosids</taxon>
        <taxon>fabids</taxon>
        <taxon>Rosales</taxon>
        <taxon>Cannabaceae</taxon>
        <taxon>Cannabis</taxon>
    </lineage>
</organism>
<name>A0A803QVG9_CANSA</name>
<evidence type="ECO:0000256" key="1">
    <source>
        <dbReference type="SAM" id="Phobius"/>
    </source>
</evidence>
<dbReference type="AlphaFoldDB" id="A0A803QVG9"/>
<dbReference type="EnsemblPlants" id="novel_model_1872_5bd9a17a">
    <property type="protein sequence ID" value="cds.novel_model_1872_5bd9a17a"/>
    <property type="gene ID" value="novel_gene_1022_5bd9a17a"/>
</dbReference>
<keyword evidence="1" id="KW-0812">Transmembrane</keyword>
<proteinExistence type="predicted"/>
<evidence type="ECO:0000313" key="3">
    <source>
        <dbReference type="Proteomes" id="UP000596661"/>
    </source>
</evidence>
<dbReference type="Gramene" id="novel_model_1872_5bd9a17a">
    <property type="protein sequence ID" value="cds.novel_model_1872_5bd9a17a"/>
    <property type="gene ID" value="novel_gene_1022_5bd9a17a"/>
</dbReference>
<feature type="transmembrane region" description="Helical" evidence="1">
    <location>
        <begin position="88"/>
        <end position="113"/>
    </location>
</feature>
<evidence type="ECO:0000313" key="2">
    <source>
        <dbReference type="EnsemblPlants" id="cds.novel_model_1872_5bd9a17a"/>
    </source>
</evidence>